<keyword evidence="3 7" id="KW-0812">Transmembrane</keyword>
<evidence type="ECO:0000313" key="11">
    <source>
        <dbReference type="Proteomes" id="UP000030341"/>
    </source>
</evidence>
<evidence type="ECO:0000256" key="1">
    <source>
        <dbReference type="ARBA" id="ARBA00004651"/>
    </source>
</evidence>
<evidence type="ECO:0000256" key="5">
    <source>
        <dbReference type="ARBA" id="ARBA00023136"/>
    </source>
</evidence>
<keyword evidence="10" id="KW-0131">Cell cycle</keyword>
<keyword evidence="10" id="KW-0132">Cell division</keyword>
<dbReference type="KEGG" id="pseo:OM33_19795"/>
<keyword evidence="4 7" id="KW-1133">Transmembrane helix</keyword>
<evidence type="ECO:0000259" key="8">
    <source>
        <dbReference type="Pfam" id="PF02687"/>
    </source>
</evidence>
<dbReference type="InterPro" id="IPR025857">
    <property type="entry name" value="MacB_PCD"/>
</dbReference>
<dbReference type="AlphaFoldDB" id="A0A0A7EKR7"/>
<comment type="subcellular location">
    <subcellularLocation>
        <location evidence="1">Cell membrane</location>
        <topology evidence="1">Multi-pass membrane protein</topology>
    </subcellularLocation>
</comment>
<evidence type="ECO:0000256" key="4">
    <source>
        <dbReference type="ARBA" id="ARBA00022989"/>
    </source>
</evidence>
<dbReference type="EMBL" id="CP009889">
    <property type="protein sequence ID" value="AIY67290.1"/>
    <property type="molecule type" value="Genomic_DNA"/>
</dbReference>
<evidence type="ECO:0000256" key="3">
    <source>
        <dbReference type="ARBA" id="ARBA00022692"/>
    </source>
</evidence>
<dbReference type="GO" id="GO:0051301">
    <property type="term" value="P:cell division"/>
    <property type="evidence" value="ECO:0007669"/>
    <property type="project" value="UniProtKB-KW"/>
</dbReference>
<feature type="domain" description="MacB-like periplasmic core" evidence="9">
    <location>
        <begin position="41"/>
        <end position="246"/>
    </location>
</feature>
<dbReference type="PANTHER" id="PTHR30572">
    <property type="entry name" value="MEMBRANE COMPONENT OF TRANSPORTER-RELATED"/>
    <property type="match status" value="1"/>
</dbReference>
<gene>
    <name evidence="10" type="ORF">OM33_19795</name>
</gene>
<dbReference type="OrthoDB" id="9770036at2"/>
<dbReference type="InterPro" id="IPR003838">
    <property type="entry name" value="ABC3_permease_C"/>
</dbReference>
<organism evidence="10 11">
    <name type="scientific">Pseudoalteromonas piratica</name>
    <dbReference type="NCBI Taxonomy" id="1348114"/>
    <lineage>
        <taxon>Bacteria</taxon>
        <taxon>Pseudomonadati</taxon>
        <taxon>Pseudomonadota</taxon>
        <taxon>Gammaproteobacteria</taxon>
        <taxon>Alteromonadales</taxon>
        <taxon>Pseudoalteromonadaceae</taxon>
        <taxon>Pseudoalteromonas</taxon>
    </lineage>
</organism>
<sequence>MLEIKPIINALLRSKVGALLLLIQIAITTAIVSNAAFIINDRINYLNQPTGYEEENIFKFNVMTFGTDVDLIQQIELDEDRIRQLPGVVDAVQISAIPLSGGGSSTSFRLKPVPEKSKSVNASYFETDEHGLNTLGVNLIAGRNFTQEEVVINRDFTKYPNVALATKALMDELYPDGDGLGKTIYTGDKPLTIVGIIGMMKGPWLKLEERKDKSVIIPMLDPSKLHQFLVRTESGRRAEVMTQIEDLMHESYAKRVIQDLTGLDKKKADYVAEDLLMMRMLVILISVLVLVTALGIFGLTLFNINKRTKQIGTRRALGARKSAIIKYFVVENSLICIAGLVLGVCGAVFLGQQLMAHYSVPALSYWYVAVTAVAVFAMSLLAVIGPAKRAANIAPSIATRTI</sequence>
<dbReference type="Pfam" id="PF12704">
    <property type="entry name" value="MacB_PCD"/>
    <property type="match status" value="1"/>
</dbReference>
<comment type="similarity">
    <text evidence="6">Belongs to the ABC-4 integral membrane protein family.</text>
</comment>
<feature type="transmembrane region" description="Helical" evidence="7">
    <location>
        <begin position="276"/>
        <end position="304"/>
    </location>
</feature>
<feature type="domain" description="ABC3 transporter permease C-terminal" evidence="8">
    <location>
        <begin position="283"/>
        <end position="395"/>
    </location>
</feature>
<feature type="transmembrane region" description="Helical" evidence="7">
    <location>
        <begin position="325"/>
        <end position="351"/>
    </location>
</feature>
<name>A0A0A7EKR7_9GAMM</name>
<protein>
    <submittedName>
        <fullName evidence="10">Cell division protein FtsX</fullName>
    </submittedName>
</protein>
<dbReference type="Pfam" id="PF02687">
    <property type="entry name" value="FtsX"/>
    <property type="match status" value="1"/>
</dbReference>
<dbReference type="eggNOG" id="COG0577">
    <property type="taxonomic scope" value="Bacteria"/>
</dbReference>
<evidence type="ECO:0000256" key="2">
    <source>
        <dbReference type="ARBA" id="ARBA00022475"/>
    </source>
</evidence>
<feature type="transmembrane region" description="Helical" evidence="7">
    <location>
        <begin position="363"/>
        <end position="384"/>
    </location>
</feature>
<keyword evidence="11" id="KW-1185">Reference proteome</keyword>
<dbReference type="Proteomes" id="UP000030341">
    <property type="component" value="Chromosome 2"/>
</dbReference>
<dbReference type="GO" id="GO:0022857">
    <property type="term" value="F:transmembrane transporter activity"/>
    <property type="evidence" value="ECO:0007669"/>
    <property type="project" value="TreeGrafter"/>
</dbReference>
<evidence type="ECO:0000256" key="7">
    <source>
        <dbReference type="SAM" id="Phobius"/>
    </source>
</evidence>
<proteinExistence type="inferred from homology"/>
<keyword evidence="5 7" id="KW-0472">Membrane</keyword>
<dbReference type="RefSeq" id="WP_040136166.1">
    <property type="nucleotide sequence ID" value="NZ_CP009889.1"/>
</dbReference>
<dbReference type="GO" id="GO:0005886">
    <property type="term" value="C:plasma membrane"/>
    <property type="evidence" value="ECO:0007669"/>
    <property type="project" value="UniProtKB-SubCell"/>
</dbReference>
<evidence type="ECO:0000313" key="10">
    <source>
        <dbReference type="EMBL" id="AIY67290.1"/>
    </source>
</evidence>
<dbReference type="InterPro" id="IPR050250">
    <property type="entry name" value="Macrolide_Exporter_MacB"/>
</dbReference>
<dbReference type="HOGENOM" id="CLU_056182_0_0_6"/>
<accession>A0A0A7EKR7</accession>
<dbReference type="STRING" id="1348114.OM33_19795"/>
<dbReference type="PANTHER" id="PTHR30572:SF4">
    <property type="entry name" value="ABC TRANSPORTER PERMEASE YTRF"/>
    <property type="match status" value="1"/>
</dbReference>
<reference evidence="10 11" key="1">
    <citation type="submission" date="2014-11" db="EMBL/GenBank/DDBJ databases">
        <title>Complete Genome Sequence of Pseudoalteromonas sp. Strain OCN003 Isolated from Kaneohe Bay, Oahu, Hawaii.</title>
        <authorList>
            <person name="Beurmann S."/>
            <person name="Videau P."/>
            <person name="Ushijima B."/>
            <person name="Smith A.M."/>
            <person name="Aeby G.S."/>
            <person name="Callahan S.M."/>
            <person name="Belcaid M."/>
        </authorList>
    </citation>
    <scope>NUCLEOTIDE SEQUENCE [LARGE SCALE GENOMIC DNA]</scope>
    <source>
        <strain evidence="10 11">OCN003</strain>
    </source>
</reference>
<evidence type="ECO:0000259" key="9">
    <source>
        <dbReference type="Pfam" id="PF12704"/>
    </source>
</evidence>
<keyword evidence="2" id="KW-1003">Cell membrane</keyword>
<evidence type="ECO:0000256" key="6">
    <source>
        <dbReference type="ARBA" id="ARBA00038076"/>
    </source>
</evidence>